<evidence type="ECO:0000313" key="2">
    <source>
        <dbReference type="EMBL" id="OJA08450.1"/>
    </source>
</evidence>
<feature type="non-terminal residue" evidence="2">
    <location>
        <position position="33"/>
    </location>
</feature>
<gene>
    <name evidence="2" type="ORF">AZE42_05044</name>
</gene>
<accession>A0A1J8QGA8</accession>
<feature type="compositionally biased region" description="Polar residues" evidence="1">
    <location>
        <begin position="23"/>
        <end position="33"/>
    </location>
</feature>
<reference evidence="2 3" key="1">
    <citation type="submission" date="2016-03" db="EMBL/GenBank/DDBJ databases">
        <title>Comparative genomics of the ectomycorrhizal sister species Rhizopogon vinicolor and Rhizopogon vesiculosus (Basidiomycota: Boletales) reveals a divergence of the mating type B locus.</title>
        <authorList>
            <person name="Mujic A.B."/>
            <person name="Kuo A."/>
            <person name="Tritt A."/>
            <person name="Lipzen A."/>
            <person name="Chen C."/>
            <person name="Johnson J."/>
            <person name="Sharma A."/>
            <person name="Barry K."/>
            <person name="Grigoriev I.V."/>
            <person name="Spatafora J.W."/>
        </authorList>
    </citation>
    <scope>NUCLEOTIDE SEQUENCE [LARGE SCALE GENOMIC DNA]</scope>
    <source>
        <strain evidence="2 3">AM-OR11-056</strain>
    </source>
</reference>
<sequence>MPDVEMSDNENATQFEDSDSDSDYNPFTYSHAP</sequence>
<organism evidence="2 3">
    <name type="scientific">Rhizopogon vesiculosus</name>
    <dbReference type="NCBI Taxonomy" id="180088"/>
    <lineage>
        <taxon>Eukaryota</taxon>
        <taxon>Fungi</taxon>
        <taxon>Dikarya</taxon>
        <taxon>Basidiomycota</taxon>
        <taxon>Agaricomycotina</taxon>
        <taxon>Agaricomycetes</taxon>
        <taxon>Agaricomycetidae</taxon>
        <taxon>Boletales</taxon>
        <taxon>Suillineae</taxon>
        <taxon>Rhizopogonaceae</taxon>
        <taxon>Rhizopogon</taxon>
    </lineage>
</organism>
<comment type="caution">
    <text evidence="2">The sequence shown here is derived from an EMBL/GenBank/DDBJ whole genome shotgun (WGS) entry which is preliminary data.</text>
</comment>
<dbReference type="Proteomes" id="UP000183567">
    <property type="component" value="Unassembled WGS sequence"/>
</dbReference>
<dbReference type="OrthoDB" id="10439393at2759"/>
<evidence type="ECO:0000256" key="1">
    <source>
        <dbReference type="SAM" id="MobiDB-lite"/>
    </source>
</evidence>
<evidence type="ECO:0000313" key="3">
    <source>
        <dbReference type="Proteomes" id="UP000183567"/>
    </source>
</evidence>
<feature type="region of interest" description="Disordered" evidence="1">
    <location>
        <begin position="1"/>
        <end position="33"/>
    </location>
</feature>
<dbReference type="EMBL" id="LVVM01006296">
    <property type="protein sequence ID" value="OJA08450.1"/>
    <property type="molecule type" value="Genomic_DNA"/>
</dbReference>
<proteinExistence type="predicted"/>
<protein>
    <submittedName>
        <fullName evidence="2">Uncharacterized protein</fullName>
    </submittedName>
</protein>
<keyword evidence="3" id="KW-1185">Reference proteome</keyword>
<name>A0A1J8QGA8_9AGAM</name>
<dbReference type="AlphaFoldDB" id="A0A1J8QGA8"/>